<evidence type="ECO:0000313" key="2">
    <source>
        <dbReference type="Proteomes" id="UP001305414"/>
    </source>
</evidence>
<dbReference type="Gene3D" id="1.10.510.10">
    <property type="entry name" value="Transferase(Phosphotransferase) domain 1"/>
    <property type="match status" value="1"/>
</dbReference>
<protein>
    <submittedName>
        <fullName evidence="1">Uncharacterized protein</fullName>
    </submittedName>
</protein>
<proteinExistence type="predicted"/>
<dbReference type="Proteomes" id="UP001305414">
    <property type="component" value="Unassembled WGS sequence"/>
</dbReference>
<reference evidence="1 2" key="1">
    <citation type="submission" date="2023-10" db="EMBL/GenBank/DDBJ databases">
        <title>Draft genome sequence of Xylaria bambusicola isolate GMP-LS, the root and basal stem rot pathogen of sugarcane in Indonesia.</title>
        <authorList>
            <person name="Selvaraj P."/>
            <person name="Muralishankar V."/>
            <person name="Muruganantham S."/>
            <person name="Sp S."/>
            <person name="Haryani S."/>
            <person name="Lau K.J.X."/>
            <person name="Naqvi N.I."/>
        </authorList>
    </citation>
    <scope>NUCLEOTIDE SEQUENCE [LARGE SCALE GENOMIC DNA]</scope>
    <source>
        <strain evidence="1">GMP-LS</strain>
    </source>
</reference>
<evidence type="ECO:0000313" key="1">
    <source>
        <dbReference type="EMBL" id="KAK5628353.1"/>
    </source>
</evidence>
<name>A0AAN7UIR1_9PEZI</name>
<organism evidence="1 2">
    <name type="scientific">Xylaria bambusicola</name>
    <dbReference type="NCBI Taxonomy" id="326684"/>
    <lineage>
        <taxon>Eukaryota</taxon>
        <taxon>Fungi</taxon>
        <taxon>Dikarya</taxon>
        <taxon>Ascomycota</taxon>
        <taxon>Pezizomycotina</taxon>
        <taxon>Sordariomycetes</taxon>
        <taxon>Xylariomycetidae</taxon>
        <taxon>Xylariales</taxon>
        <taxon>Xylariaceae</taxon>
        <taxon>Xylaria</taxon>
    </lineage>
</organism>
<dbReference type="InterPro" id="IPR011009">
    <property type="entry name" value="Kinase-like_dom_sf"/>
</dbReference>
<gene>
    <name evidence="1" type="ORF">RRF57_004068</name>
</gene>
<dbReference type="AlphaFoldDB" id="A0AAN7UIR1"/>
<dbReference type="SUPFAM" id="SSF56112">
    <property type="entry name" value="Protein kinase-like (PK-like)"/>
    <property type="match status" value="1"/>
</dbReference>
<dbReference type="Gene3D" id="3.30.200.20">
    <property type="entry name" value="Phosphorylase Kinase, domain 1"/>
    <property type="match status" value="1"/>
</dbReference>
<sequence length="158" mass="18147">MLSHMSLNGWVSIMVKSVAGSTENLDDDPEITVMKRFERHYTKSGHEPIPSARLLDCFHHTGPKGTHNYLVMELLGPSLSHILQCYQWWGQTFQPDTLLRASYLSNSNVTFTCKNLVENDEDLLYVIGEPVTVEYSHNEAWSLELPKHLVILTYWPGW</sequence>
<accession>A0AAN7UIR1</accession>
<comment type="caution">
    <text evidence="1">The sequence shown here is derived from an EMBL/GenBank/DDBJ whole genome shotgun (WGS) entry which is preliminary data.</text>
</comment>
<keyword evidence="2" id="KW-1185">Reference proteome</keyword>
<dbReference type="EMBL" id="JAWHQM010000008">
    <property type="protein sequence ID" value="KAK5628353.1"/>
    <property type="molecule type" value="Genomic_DNA"/>
</dbReference>